<evidence type="ECO:0000313" key="3">
    <source>
        <dbReference type="RefSeq" id="XP_022344526.1"/>
    </source>
</evidence>
<evidence type="ECO:0000313" key="2">
    <source>
        <dbReference type="Proteomes" id="UP000694844"/>
    </source>
</evidence>
<protein>
    <submittedName>
        <fullName evidence="3 4">Uncharacterized protein LOC111137380 isoform X1</fullName>
    </submittedName>
</protein>
<dbReference type="RefSeq" id="XP_022344528.1">
    <property type="nucleotide sequence ID" value="XM_022488820.1"/>
</dbReference>
<dbReference type="AlphaFoldDB" id="A0A8B8EX64"/>
<keyword evidence="2" id="KW-1185">Reference proteome</keyword>
<keyword evidence="1" id="KW-0812">Transmembrane</keyword>
<proteinExistence type="predicted"/>
<dbReference type="RefSeq" id="XP_022344527.1">
    <property type="nucleotide sequence ID" value="XM_022488819.1"/>
</dbReference>
<gene>
    <name evidence="3 4 5 6 7" type="primary">LOC111137380</name>
</gene>
<sequence>MAIGNTDACPVTKEAWEKRAAERETECGGESVYHCLSDNEGRKWERCVLQSLIKEGNCPIFTSSGYIDWKTCNLSDPTCPNISYKSDQVYKYSVCFGNNTPSEKTDVFDEDENPPLVLITAVIVFILLAAILASVIIYRRWTRKSQRSEEDGEELARFIPVGLSDEVVRQDHVLNGITALEREDVRSITVLGKFGNSVSSTSRLILQNYAKRMQWISHQCRFTDIPDKVEDNTMIFVYGWFGFLNDDLCSTVGVQTACQKLEQHLKTTQSLKIIVGMRSDLSKKYHKELEEHTDLFHTEINLDSENVHKDAQYSKYFKEKIIDPCEDSKCECKDLTFHMLRKGKDKHVGMPLKINVIARYHDIVPNYIKDWDILKALSDHITALGENKNLKYVSEWIKYICLKGKFSRSDQFDEKLVKDVGLEIEKDTFDENDVDIRRYIRMRYSDQQNNVSGEEAQYVFWHPFIYICAFHSLYQKDKDLIMRHCNVDAILQLVRPRGFKTSYIEVSADDHGVNMFNNRLRENNLVEKYKGHPLVKTVIPTLVDTVLMCDEKC</sequence>
<keyword evidence="1" id="KW-1133">Transmembrane helix</keyword>
<evidence type="ECO:0000313" key="6">
    <source>
        <dbReference type="RefSeq" id="XP_022344529.1"/>
    </source>
</evidence>
<dbReference type="OrthoDB" id="6144511at2759"/>
<evidence type="ECO:0000313" key="4">
    <source>
        <dbReference type="RefSeq" id="XP_022344527.1"/>
    </source>
</evidence>
<evidence type="ECO:0000313" key="5">
    <source>
        <dbReference type="RefSeq" id="XP_022344528.1"/>
    </source>
</evidence>
<dbReference type="RefSeq" id="XP_022344529.1">
    <property type="nucleotide sequence ID" value="XM_022488821.1"/>
</dbReference>
<feature type="transmembrane region" description="Helical" evidence="1">
    <location>
        <begin position="116"/>
        <end position="138"/>
    </location>
</feature>
<dbReference type="RefSeq" id="XP_022344530.1">
    <property type="nucleotide sequence ID" value="XM_022488822.1"/>
</dbReference>
<evidence type="ECO:0000313" key="7">
    <source>
        <dbReference type="RefSeq" id="XP_022344530.1"/>
    </source>
</evidence>
<evidence type="ECO:0000256" key="1">
    <source>
        <dbReference type="SAM" id="Phobius"/>
    </source>
</evidence>
<dbReference type="RefSeq" id="XP_022344526.1">
    <property type="nucleotide sequence ID" value="XM_022488818.1"/>
</dbReference>
<dbReference type="GeneID" id="111137380"/>
<reference evidence="3 4" key="1">
    <citation type="submission" date="2025-04" db="UniProtKB">
        <authorList>
            <consortium name="RefSeq"/>
        </authorList>
    </citation>
    <scope>IDENTIFICATION</scope>
    <source>
        <tissue evidence="3 4">Whole sample</tissue>
    </source>
</reference>
<keyword evidence="1" id="KW-0472">Membrane</keyword>
<dbReference type="KEGG" id="cvn:111137380"/>
<name>A0A8B8EX64_CRAVI</name>
<organism evidence="2 4">
    <name type="scientific">Crassostrea virginica</name>
    <name type="common">Eastern oyster</name>
    <dbReference type="NCBI Taxonomy" id="6565"/>
    <lineage>
        <taxon>Eukaryota</taxon>
        <taxon>Metazoa</taxon>
        <taxon>Spiralia</taxon>
        <taxon>Lophotrochozoa</taxon>
        <taxon>Mollusca</taxon>
        <taxon>Bivalvia</taxon>
        <taxon>Autobranchia</taxon>
        <taxon>Pteriomorphia</taxon>
        <taxon>Ostreida</taxon>
        <taxon>Ostreoidea</taxon>
        <taxon>Ostreidae</taxon>
        <taxon>Crassostrea</taxon>
    </lineage>
</organism>
<accession>A0A8B8EX64</accession>
<dbReference type="Proteomes" id="UP000694844">
    <property type="component" value="Chromosome 5"/>
</dbReference>